<evidence type="ECO:0000313" key="2">
    <source>
        <dbReference type="EMBL" id="RGK43913.1"/>
    </source>
</evidence>
<comment type="caution">
    <text evidence="2">The sequence shown here is derived from an EMBL/GenBank/DDBJ whole genome shotgun (WGS) entry which is preliminary data.</text>
</comment>
<sequence>MKISDYKNVGIIFNKDSGLINDDSLYRSIKSELGSNEKCILRFIDLEDSEELYEFYGGFKKICITELKKCDVVIVFGGDGTKNFVANMLIHYNIDIPILGISCGTMNVGKLTSICDNEFFMNNEYDIVNIDALSILVDEKYRYYAFHDIIVATTFVGNYKGKVTQLSAKKIISGEKREDTPTYIGDSRTRIYIKRCQGINTSFPISDKIGIIGIAELGKGLAANVLAGGADHPATLGVGAGVIMSPERFVWPSRTMDEFHMIEPVQSYVASFDYNDEVNIIKLKKEASFIIDGNALLVLDNQYCSITLKKDVVKILKLRKE</sequence>
<dbReference type="Pfam" id="PF00781">
    <property type="entry name" value="DAGK_cat"/>
    <property type="match status" value="1"/>
</dbReference>
<evidence type="ECO:0000259" key="1">
    <source>
        <dbReference type="Pfam" id="PF00781"/>
    </source>
</evidence>
<dbReference type="GO" id="GO:0016301">
    <property type="term" value="F:kinase activity"/>
    <property type="evidence" value="ECO:0007669"/>
    <property type="project" value="InterPro"/>
</dbReference>
<gene>
    <name evidence="2" type="ORF">DXD13_05765</name>
</gene>
<name>A0A3E4M2G9_9FIRM</name>
<dbReference type="Gene3D" id="3.40.50.10330">
    <property type="entry name" value="Probable inorganic polyphosphate/atp-NAD kinase, domain 1"/>
    <property type="match status" value="1"/>
</dbReference>
<dbReference type="AlphaFoldDB" id="A0A3E4M2G9"/>
<protein>
    <recommendedName>
        <fullName evidence="1">DAGKc domain-containing protein</fullName>
    </recommendedName>
</protein>
<evidence type="ECO:0000313" key="3">
    <source>
        <dbReference type="Proteomes" id="UP000261052"/>
    </source>
</evidence>
<dbReference type="Proteomes" id="UP000261052">
    <property type="component" value="Unassembled WGS sequence"/>
</dbReference>
<dbReference type="InterPro" id="IPR001206">
    <property type="entry name" value="Diacylglycerol_kinase_cat_dom"/>
</dbReference>
<proteinExistence type="predicted"/>
<dbReference type="EMBL" id="QSQP01000005">
    <property type="protein sequence ID" value="RGK43913.1"/>
    <property type="molecule type" value="Genomic_DNA"/>
</dbReference>
<dbReference type="InterPro" id="IPR016064">
    <property type="entry name" value="NAD/diacylglycerol_kinase_sf"/>
</dbReference>
<dbReference type="InterPro" id="IPR017438">
    <property type="entry name" value="ATP-NAD_kinase_N"/>
</dbReference>
<reference evidence="2 3" key="1">
    <citation type="submission" date="2018-08" db="EMBL/GenBank/DDBJ databases">
        <title>A genome reference for cultivated species of the human gut microbiota.</title>
        <authorList>
            <person name="Zou Y."/>
            <person name="Xue W."/>
            <person name="Luo G."/>
        </authorList>
    </citation>
    <scope>NUCLEOTIDE SEQUENCE [LARGE SCALE GENOMIC DNA]</scope>
    <source>
        <strain evidence="2 3">TF11-15AC</strain>
    </source>
</reference>
<feature type="domain" description="DAGKc" evidence="1">
    <location>
        <begin position="10"/>
        <end position="108"/>
    </location>
</feature>
<organism evidence="2 3">
    <name type="scientific">Agathobacter rectalis</name>
    <dbReference type="NCBI Taxonomy" id="39491"/>
    <lineage>
        <taxon>Bacteria</taxon>
        <taxon>Bacillati</taxon>
        <taxon>Bacillota</taxon>
        <taxon>Clostridia</taxon>
        <taxon>Lachnospirales</taxon>
        <taxon>Lachnospiraceae</taxon>
        <taxon>Agathobacter</taxon>
    </lineage>
</organism>
<dbReference type="RefSeq" id="WP_117685630.1">
    <property type="nucleotide sequence ID" value="NZ_QSQP01000005.1"/>
</dbReference>
<dbReference type="SUPFAM" id="SSF111331">
    <property type="entry name" value="NAD kinase/diacylglycerol kinase-like"/>
    <property type="match status" value="1"/>
</dbReference>
<accession>A0A3E4M2G9</accession>